<dbReference type="PANTHER" id="PTHR46211">
    <property type="entry name" value="GLYCEROPHOSPHORYL DIESTER PHOSPHODIESTERASE"/>
    <property type="match status" value="1"/>
</dbReference>
<dbReference type="RefSeq" id="WP_097130791.1">
    <property type="nucleotide sequence ID" value="NZ_OCNH01000007.1"/>
</dbReference>
<dbReference type="InterPro" id="IPR017946">
    <property type="entry name" value="PLC-like_Pdiesterase_TIM-brl"/>
</dbReference>
<dbReference type="Proteomes" id="UP000219452">
    <property type="component" value="Unassembled WGS sequence"/>
</dbReference>
<name>A0A286GPN1_9BACT</name>
<feature type="domain" description="GP-PDE" evidence="2">
    <location>
        <begin position="44"/>
        <end position="289"/>
    </location>
</feature>
<evidence type="ECO:0000256" key="1">
    <source>
        <dbReference type="SAM" id="SignalP"/>
    </source>
</evidence>
<protein>
    <submittedName>
        <fullName evidence="3">Glycerophosphoryl diester phosphodiesterase</fullName>
    </submittedName>
</protein>
<feature type="chain" id="PRO_5012267615" evidence="1">
    <location>
        <begin position="20"/>
        <end position="289"/>
    </location>
</feature>
<dbReference type="SUPFAM" id="SSF51695">
    <property type="entry name" value="PLC-like phosphodiesterases"/>
    <property type="match status" value="1"/>
</dbReference>
<reference evidence="4" key="1">
    <citation type="submission" date="2017-09" db="EMBL/GenBank/DDBJ databases">
        <authorList>
            <person name="Varghese N."/>
            <person name="Submissions S."/>
        </authorList>
    </citation>
    <scope>NUCLEOTIDE SEQUENCE [LARGE SCALE GENOMIC DNA]</scope>
    <source>
        <strain evidence="4">DSM 29961</strain>
    </source>
</reference>
<dbReference type="GO" id="GO:0008081">
    <property type="term" value="F:phosphoric diester hydrolase activity"/>
    <property type="evidence" value="ECO:0007669"/>
    <property type="project" value="InterPro"/>
</dbReference>
<proteinExistence type="predicted"/>
<dbReference type="AlphaFoldDB" id="A0A286GPN1"/>
<keyword evidence="1" id="KW-0732">Signal</keyword>
<evidence type="ECO:0000313" key="4">
    <source>
        <dbReference type="Proteomes" id="UP000219452"/>
    </source>
</evidence>
<dbReference type="PROSITE" id="PS51704">
    <property type="entry name" value="GP_PDE"/>
    <property type="match status" value="1"/>
</dbReference>
<evidence type="ECO:0000313" key="3">
    <source>
        <dbReference type="EMBL" id="SOD97511.1"/>
    </source>
</evidence>
<accession>A0A286GPN1</accession>
<organism evidence="3 4">
    <name type="scientific">Spirosoma fluviale</name>
    <dbReference type="NCBI Taxonomy" id="1597977"/>
    <lineage>
        <taxon>Bacteria</taxon>
        <taxon>Pseudomonadati</taxon>
        <taxon>Bacteroidota</taxon>
        <taxon>Cytophagia</taxon>
        <taxon>Cytophagales</taxon>
        <taxon>Cytophagaceae</taxon>
        <taxon>Spirosoma</taxon>
    </lineage>
</organism>
<dbReference type="OrthoDB" id="384721at2"/>
<sequence>MKTNLIILVSLFVLSGAMAQRLNRFQNTKAVDSFFSLKDTGKHPLILAHRGGPGPLDTENSIVTFNKTAQRLPNAIIEMDVRMTADSTFVLLHDPTLDRESDAKGAVAERTLRELTKVKLKTLSGALTGQAMPTFTDVLTWNRNRYMLALDVKPGTDPIRVMKEVEKHGAVHSVFVICYSMAEAQRVRDQYPTLWLAVGVNNMADLDRFETSQLVSGQRLIALTPQKLQPASFYERLRKLGVPASVGTYGAGQLDEKPMAEATGGYREIVRQGGDIITTDRPVDVSALF</sequence>
<dbReference type="CDD" id="cd08566">
    <property type="entry name" value="GDPD_AtGDE_like"/>
    <property type="match status" value="1"/>
</dbReference>
<dbReference type="InterPro" id="IPR030395">
    <property type="entry name" value="GP_PDE_dom"/>
</dbReference>
<dbReference type="Pfam" id="PF03009">
    <property type="entry name" value="GDPD"/>
    <property type="match status" value="1"/>
</dbReference>
<dbReference type="GO" id="GO:0006629">
    <property type="term" value="P:lipid metabolic process"/>
    <property type="evidence" value="ECO:0007669"/>
    <property type="project" value="InterPro"/>
</dbReference>
<keyword evidence="4" id="KW-1185">Reference proteome</keyword>
<dbReference type="Gene3D" id="3.20.20.190">
    <property type="entry name" value="Phosphatidylinositol (PI) phosphodiesterase"/>
    <property type="match status" value="1"/>
</dbReference>
<dbReference type="EMBL" id="OCNH01000007">
    <property type="protein sequence ID" value="SOD97511.1"/>
    <property type="molecule type" value="Genomic_DNA"/>
</dbReference>
<evidence type="ECO:0000259" key="2">
    <source>
        <dbReference type="PROSITE" id="PS51704"/>
    </source>
</evidence>
<dbReference type="PANTHER" id="PTHR46211:SF14">
    <property type="entry name" value="GLYCEROPHOSPHODIESTER PHOSPHODIESTERASE"/>
    <property type="match status" value="1"/>
</dbReference>
<feature type="signal peptide" evidence="1">
    <location>
        <begin position="1"/>
        <end position="19"/>
    </location>
</feature>
<gene>
    <name evidence="3" type="ORF">SAMN06269250_5816</name>
</gene>